<dbReference type="GO" id="GO:0032511">
    <property type="term" value="P:late endosome to vacuole transport via multivesicular body sorting pathway"/>
    <property type="evidence" value="ECO:0007669"/>
    <property type="project" value="TreeGrafter"/>
</dbReference>
<dbReference type="GO" id="GO:0006900">
    <property type="term" value="P:vesicle budding from membrane"/>
    <property type="evidence" value="ECO:0007669"/>
    <property type="project" value="TreeGrafter"/>
</dbReference>
<gene>
    <name evidence="5" type="ORF">EDS130_LOCUS32602</name>
    <name evidence="4" type="ORF">XAT740_LOCUS6394</name>
</gene>
<comment type="caution">
    <text evidence="5">The sequence shown here is derived from an EMBL/GenBank/DDBJ whole genome shotgun (WGS) entry which is preliminary data.</text>
</comment>
<evidence type="ECO:0000313" key="4">
    <source>
        <dbReference type="EMBL" id="CAF0869036.1"/>
    </source>
</evidence>
<keyword evidence="6" id="KW-1185">Reference proteome</keyword>
<comment type="similarity">
    <text evidence="2">Belongs to the SNF7 family.</text>
</comment>
<dbReference type="AlphaFoldDB" id="A0A815GGK3"/>
<evidence type="ECO:0000256" key="2">
    <source>
        <dbReference type="ARBA" id="ARBA00006190"/>
    </source>
</evidence>
<dbReference type="PANTHER" id="PTHR22761">
    <property type="entry name" value="CHARGED MULTIVESICULAR BODY PROTEIN"/>
    <property type="match status" value="1"/>
</dbReference>
<dbReference type="InterPro" id="IPR005024">
    <property type="entry name" value="Snf7_fam"/>
</dbReference>
<protein>
    <submittedName>
        <fullName evidence="5">Uncharacterized protein</fullName>
    </submittedName>
</protein>
<organism evidence="5 7">
    <name type="scientific">Adineta ricciae</name>
    <name type="common">Rotifer</name>
    <dbReference type="NCBI Taxonomy" id="249248"/>
    <lineage>
        <taxon>Eukaryota</taxon>
        <taxon>Metazoa</taxon>
        <taxon>Spiralia</taxon>
        <taxon>Gnathifera</taxon>
        <taxon>Rotifera</taxon>
        <taxon>Eurotatoria</taxon>
        <taxon>Bdelloidea</taxon>
        <taxon>Adinetida</taxon>
        <taxon>Adinetidae</taxon>
        <taxon>Adineta</taxon>
    </lineage>
</organism>
<dbReference type="EMBL" id="CAJNOR010000289">
    <property type="protein sequence ID" value="CAF0869036.1"/>
    <property type="molecule type" value="Genomic_DNA"/>
</dbReference>
<sequence>MSIFQRLLGSSKKGNGENISTDEAIQRLSSVEDLLNKKQIHLESQIDSEKVNALNCSRQGNKRGALMALKRKKKHENALKQIDGTLITLEIQRESLQNAKSNIEVLRVMRSAAGALQKTHDNLNVDDVHDLMDDLDEQNTLAKEIANAISAPGLSGLDLYDDADLERELEELAGLDEQEDIGTLPEVPAIPIKTKVPDRKLEDFAT</sequence>
<evidence type="ECO:0000256" key="1">
    <source>
        <dbReference type="ARBA" id="ARBA00004177"/>
    </source>
</evidence>
<dbReference type="GO" id="GO:0009898">
    <property type="term" value="C:cytoplasmic side of plasma membrane"/>
    <property type="evidence" value="ECO:0007669"/>
    <property type="project" value="TreeGrafter"/>
</dbReference>
<evidence type="ECO:0000256" key="3">
    <source>
        <dbReference type="ARBA" id="ARBA00022753"/>
    </source>
</evidence>
<evidence type="ECO:0000313" key="6">
    <source>
        <dbReference type="Proteomes" id="UP000663828"/>
    </source>
</evidence>
<dbReference type="OrthoDB" id="5592979at2759"/>
<dbReference type="GO" id="GO:0000815">
    <property type="term" value="C:ESCRT III complex"/>
    <property type="evidence" value="ECO:0007669"/>
    <property type="project" value="TreeGrafter"/>
</dbReference>
<dbReference type="Pfam" id="PF03357">
    <property type="entry name" value="Snf7"/>
    <property type="match status" value="1"/>
</dbReference>
<dbReference type="GO" id="GO:0005771">
    <property type="term" value="C:multivesicular body"/>
    <property type="evidence" value="ECO:0007669"/>
    <property type="project" value="TreeGrafter"/>
</dbReference>
<comment type="subcellular location">
    <subcellularLocation>
        <location evidence="1">Endosome</location>
    </subcellularLocation>
</comment>
<name>A0A815GGK3_ADIRI</name>
<dbReference type="EMBL" id="CAJNOJ010000251">
    <property type="protein sequence ID" value="CAF1338551.1"/>
    <property type="molecule type" value="Genomic_DNA"/>
</dbReference>
<keyword evidence="3" id="KW-0967">Endosome</keyword>
<proteinExistence type="inferred from homology"/>
<dbReference type="PANTHER" id="PTHR22761:SF10">
    <property type="entry name" value="GH13992P"/>
    <property type="match status" value="1"/>
</dbReference>
<dbReference type="Gene3D" id="1.10.287.1060">
    <property type="entry name" value="ESAT-6-like"/>
    <property type="match status" value="1"/>
</dbReference>
<reference evidence="5" key="1">
    <citation type="submission" date="2021-02" db="EMBL/GenBank/DDBJ databases">
        <authorList>
            <person name="Nowell W R."/>
        </authorList>
    </citation>
    <scope>NUCLEOTIDE SEQUENCE</scope>
</reference>
<dbReference type="Proteomes" id="UP000663828">
    <property type="component" value="Unassembled WGS sequence"/>
</dbReference>
<dbReference type="Proteomes" id="UP000663852">
    <property type="component" value="Unassembled WGS sequence"/>
</dbReference>
<evidence type="ECO:0000313" key="7">
    <source>
        <dbReference type="Proteomes" id="UP000663852"/>
    </source>
</evidence>
<evidence type="ECO:0000313" key="5">
    <source>
        <dbReference type="EMBL" id="CAF1338551.1"/>
    </source>
</evidence>
<accession>A0A815GGK3</accession>